<accession>V5GN67</accession>
<reference evidence="3" key="1">
    <citation type="journal article" date="2013" name="Genome Announc.">
        <title>Draft genome sequence of Pseudozyma brasiliensis sp. nov. strain GHG001, a high producer of endo-1,4-xylanase isolated from an insect pest of sugarcane.</title>
        <authorList>
            <person name="Oliveira J.V.D.C."/>
            <person name="dos Santos R.A.C."/>
            <person name="Borges T.A."/>
            <person name="Riano-Pachon D.M."/>
            <person name="Goldman G.H."/>
        </authorList>
    </citation>
    <scope>NUCLEOTIDE SEQUENCE [LARGE SCALE GENOMIC DNA]</scope>
    <source>
        <strain evidence="3">GHG001</strain>
    </source>
</reference>
<feature type="signal peptide" evidence="1">
    <location>
        <begin position="1"/>
        <end position="19"/>
    </location>
</feature>
<dbReference type="EMBL" id="KI545863">
    <property type="protein sequence ID" value="EST07412.1"/>
    <property type="molecule type" value="Genomic_DNA"/>
</dbReference>
<keyword evidence="1" id="KW-0732">Signal</keyword>
<dbReference type="AlphaFoldDB" id="V5GN67"/>
<dbReference type="eggNOG" id="ENOG502RE56">
    <property type="taxonomic scope" value="Eukaryota"/>
</dbReference>
<evidence type="ECO:0000313" key="3">
    <source>
        <dbReference type="Proteomes" id="UP000019377"/>
    </source>
</evidence>
<keyword evidence="3" id="KW-1185">Reference proteome</keyword>
<proteinExistence type="predicted"/>
<feature type="chain" id="PRO_5004734233" evidence="1">
    <location>
        <begin position="20"/>
        <end position="285"/>
    </location>
</feature>
<evidence type="ECO:0000313" key="2">
    <source>
        <dbReference type="EMBL" id="EST07412.1"/>
    </source>
</evidence>
<sequence>MHLFRPRLVLVALASSTLARPAPPNPAEGSFWAMLSHVARSDTDAFLASRFPHVPVEQRARIGDVPSNLWGLVQGTDASGRLILPTPPPGHVLLLTTSVPPTHTVSNPAYLLRGRPGKSTVRGLGLLTLPDGTQRTFRTVAFDPLPSSAGPLQGGVVDRTHHVPPRSFDAGLFGARKLTVSHEGRTMWRPKDKVMLAHVSVLPLDGPGEREMRVYPDAILREVLAGPSGRHAGLVQWSDGPELKEKGKVREGTRLFRDWKKWVYANLPRLSPGEGAAGTSSQMQP</sequence>
<dbReference type="GeneID" id="27419015"/>
<evidence type="ECO:0000256" key="1">
    <source>
        <dbReference type="SAM" id="SignalP"/>
    </source>
</evidence>
<gene>
    <name evidence="2" type="ORF">PSEUBRA_SCAF20g03199</name>
</gene>
<dbReference type="OMA" id="SHEGRTM"/>
<dbReference type="Proteomes" id="UP000019377">
    <property type="component" value="Unassembled WGS sequence"/>
</dbReference>
<name>V5GN67_KALBG</name>
<dbReference type="OrthoDB" id="10530593at2759"/>
<organism evidence="2 3">
    <name type="scientific">Kalmanozyma brasiliensis (strain GHG001)</name>
    <name type="common">Yeast</name>
    <name type="synonym">Pseudozyma brasiliensis</name>
    <dbReference type="NCBI Taxonomy" id="1365824"/>
    <lineage>
        <taxon>Eukaryota</taxon>
        <taxon>Fungi</taxon>
        <taxon>Dikarya</taxon>
        <taxon>Basidiomycota</taxon>
        <taxon>Ustilaginomycotina</taxon>
        <taxon>Ustilaginomycetes</taxon>
        <taxon>Ustilaginales</taxon>
        <taxon>Ustilaginaceae</taxon>
        <taxon>Kalmanozyma</taxon>
    </lineage>
</organism>
<dbReference type="HOGENOM" id="CLU_1012648_0_0_1"/>
<dbReference type="RefSeq" id="XP_016292401.1">
    <property type="nucleotide sequence ID" value="XM_016436378.1"/>
</dbReference>
<protein>
    <submittedName>
        <fullName evidence="2">Uncharacterized protein</fullName>
    </submittedName>
</protein>